<evidence type="ECO:0000313" key="4">
    <source>
        <dbReference type="Proteomes" id="UP000275408"/>
    </source>
</evidence>
<comment type="caution">
    <text evidence="3">The sequence shown here is derived from an EMBL/GenBank/DDBJ whole genome shotgun (WGS) entry which is preliminary data.</text>
</comment>
<reference evidence="3 4" key="1">
    <citation type="journal article" date="2018" name="Sci. Rep.">
        <title>Comparative analysis of the Pocillopora damicornis genome highlights role of immune system in coral evolution.</title>
        <authorList>
            <person name="Cunning R."/>
            <person name="Bay R.A."/>
            <person name="Gillette P."/>
            <person name="Baker A.C."/>
            <person name="Traylor-Knowles N."/>
        </authorList>
    </citation>
    <scope>NUCLEOTIDE SEQUENCE [LARGE SCALE GENOMIC DNA]</scope>
    <source>
        <strain evidence="3">RSMAS</strain>
        <tissue evidence="3">Whole animal</tissue>
    </source>
</reference>
<dbReference type="STRING" id="46731.A0A3M6U4B4"/>
<dbReference type="InterPro" id="IPR051387">
    <property type="entry name" value="BAF"/>
</dbReference>
<dbReference type="SUPFAM" id="SSF47798">
    <property type="entry name" value="Barrier-to-autointegration factor, BAF"/>
    <property type="match status" value="1"/>
</dbReference>
<keyword evidence="2" id="KW-0539">Nucleus</keyword>
<proteinExistence type="predicted"/>
<dbReference type="InterPro" id="IPR004122">
    <property type="entry name" value="BAF_prot"/>
</dbReference>
<evidence type="ECO:0000256" key="2">
    <source>
        <dbReference type="ARBA" id="ARBA00023242"/>
    </source>
</evidence>
<dbReference type="Gene3D" id="1.10.150.40">
    <property type="entry name" value="Barrier-to-autointegration factor, BAF"/>
    <property type="match status" value="1"/>
</dbReference>
<dbReference type="Proteomes" id="UP000275408">
    <property type="component" value="Unassembled WGS sequence"/>
</dbReference>
<gene>
    <name evidence="3" type="ORF">pdam_00020449</name>
</gene>
<dbReference type="AlphaFoldDB" id="A0A3M6U4B4"/>
<dbReference type="SMART" id="SM01023">
    <property type="entry name" value="BAF"/>
    <property type="match status" value="1"/>
</dbReference>
<comment type="subcellular location">
    <subcellularLocation>
        <location evidence="1">Nucleus</location>
    </subcellularLocation>
</comment>
<name>A0A3M6U4B4_POCDA</name>
<accession>A0A3M6U4B4</accession>
<dbReference type="PANTHER" id="PTHR47507">
    <property type="entry name" value="BARRIER TO AUTOINTEGRATION FACTOR 2"/>
    <property type="match status" value="1"/>
</dbReference>
<evidence type="ECO:0008006" key="5">
    <source>
        <dbReference type="Google" id="ProtNLM"/>
    </source>
</evidence>
<sequence>MGVRTMSTPSKVHLDFVKQPIGQKPPSKLPGIGPVIETNLKGAGITRAYHILGMFLYLDKDLAAFTSWLKRFGANGGHCQACFNALIEWYQNHMA</sequence>
<protein>
    <recommendedName>
        <fullName evidence="5">Barrier to autointegration factor</fullName>
    </recommendedName>
</protein>
<dbReference type="InterPro" id="IPR036617">
    <property type="entry name" value="BAF_sf"/>
</dbReference>
<dbReference type="GO" id="GO:0000793">
    <property type="term" value="C:condensed chromosome"/>
    <property type="evidence" value="ECO:0007669"/>
    <property type="project" value="TreeGrafter"/>
</dbReference>
<keyword evidence="4" id="KW-1185">Reference proteome</keyword>
<dbReference type="GO" id="GO:0051276">
    <property type="term" value="P:chromosome organization"/>
    <property type="evidence" value="ECO:0007669"/>
    <property type="project" value="TreeGrafter"/>
</dbReference>
<evidence type="ECO:0000256" key="1">
    <source>
        <dbReference type="ARBA" id="ARBA00004123"/>
    </source>
</evidence>
<evidence type="ECO:0000313" key="3">
    <source>
        <dbReference type="EMBL" id="RMX48441.1"/>
    </source>
</evidence>
<dbReference type="GO" id="GO:0005634">
    <property type="term" value="C:nucleus"/>
    <property type="evidence" value="ECO:0007669"/>
    <property type="project" value="UniProtKB-SubCell"/>
</dbReference>
<dbReference type="PANTHER" id="PTHR47507:SF6">
    <property type="entry name" value="BARRIER-TO-AUTOINTEGRATION FACTOR"/>
    <property type="match status" value="1"/>
</dbReference>
<dbReference type="EMBL" id="RCHS01002276">
    <property type="protein sequence ID" value="RMX48441.1"/>
    <property type="molecule type" value="Genomic_DNA"/>
</dbReference>
<organism evidence="3 4">
    <name type="scientific">Pocillopora damicornis</name>
    <name type="common">Cauliflower coral</name>
    <name type="synonym">Millepora damicornis</name>
    <dbReference type="NCBI Taxonomy" id="46731"/>
    <lineage>
        <taxon>Eukaryota</taxon>
        <taxon>Metazoa</taxon>
        <taxon>Cnidaria</taxon>
        <taxon>Anthozoa</taxon>
        <taxon>Hexacorallia</taxon>
        <taxon>Scleractinia</taxon>
        <taxon>Astrocoeniina</taxon>
        <taxon>Pocilloporidae</taxon>
        <taxon>Pocillopora</taxon>
    </lineage>
</organism>
<dbReference type="GO" id="GO:0003677">
    <property type="term" value="F:DNA binding"/>
    <property type="evidence" value="ECO:0007669"/>
    <property type="project" value="InterPro"/>
</dbReference>
<dbReference type="Pfam" id="PF02961">
    <property type="entry name" value="SAM_BAF"/>
    <property type="match status" value="1"/>
</dbReference>